<dbReference type="GO" id="GO:0005886">
    <property type="term" value="C:plasma membrane"/>
    <property type="evidence" value="ECO:0007669"/>
    <property type="project" value="UniProtKB-SubCell"/>
</dbReference>
<dbReference type="AlphaFoldDB" id="X1LMW8"/>
<name>X1LMW8_9ZZZZ</name>
<dbReference type="Gene3D" id="1.20.1110.10">
    <property type="entry name" value="Calcium-transporting ATPase, transmembrane domain"/>
    <property type="match status" value="1"/>
</dbReference>
<dbReference type="Pfam" id="PF00702">
    <property type="entry name" value="Hydrolase"/>
    <property type="match status" value="1"/>
</dbReference>
<evidence type="ECO:0008006" key="10">
    <source>
        <dbReference type="Google" id="ProtNLM"/>
    </source>
</evidence>
<keyword evidence="6" id="KW-1278">Translocase</keyword>
<evidence type="ECO:0000256" key="5">
    <source>
        <dbReference type="ARBA" id="ARBA00022840"/>
    </source>
</evidence>
<protein>
    <recommendedName>
        <fullName evidence="10">Cation-transporting P-type ATPase C-terminal domain-containing protein</fullName>
    </recommendedName>
</protein>
<dbReference type="InterPro" id="IPR036412">
    <property type="entry name" value="HAD-like_sf"/>
</dbReference>
<dbReference type="PANTHER" id="PTHR43294:SF21">
    <property type="entry name" value="CATION TRANSPORTING ATPASE"/>
    <property type="match status" value="1"/>
</dbReference>
<keyword evidence="3" id="KW-0812">Transmembrane</keyword>
<evidence type="ECO:0000256" key="6">
    <source>
        <dbReference type="ARBA" id="ARBA00022967"/>
    </source>
</evidence>
<dbReference type="Gene3D" id="3.40.50.1000">
    <property type="entry name" value="HAD superfamily/HAD-like"/>
    <property type="match status" value="1"/>
</dbReference>
<evidence type="ECO:0000313" key="9">
    <source>
        <dbReference type="EMBL" id="GAI03745.1"/>
    </source>
</evidence>
<accession>X1LMW8</accession>
<evidence type="ECO:0000256" key="2">
    <source>
        <dbReference type="ARBA" id="ARBA00022475"/>
    </source>
</evidence>
<dbReference type="EMBL" id="BARV01008428">
    <property type="protein sequence ID" value="GAI03745.1"/>
    <property type="molecule type" value="Genomic_DNA"/>
</dbReference>
<feature type="non-terminal residue" evidence="9">
    <location>
        <position position="1"/>
    </location>
</feature>
<evidence type="ECO:0000256" key="3">
    <source>
        <dbReference type="ARBA" id="ARBA00022692"/>
    </source>
</evidence>
<reference evidence="9" key="1">
    <citation type="journal article" date="2014" name="Front. Microbiol.">
        <title>High frequency of phylogenetically diverse reductive dehalogenase-homologous genes in deep subseafloor sedimentary metagenomes.</title>
        <authorList>
            <person name="Kawai M."/>
            <person name="Futagami T."/>
            <person name="Toyoda A."/>
            <person name="Takaki Y."/>
            <person name="Nishi S."/>
            <person name="Hori S."/>
            <person name="Arai W."/>
            <person name="Tsubouchi T."/>
            <person name="Morono Y."/>
            <person name="Uchiyama I."/>
            <person name="Ito T."/>
            <person name="Fujiyama A."/>
            <person name="Inagaki F."/>
            <person name="Takami H."/>
        </authorList>
    </citation>
    <scope>NUCLEOTIDE SEQUENCE</scope>
    <source>
        <strain evidence="9">Expedition CK06-06</strain>
    </source>
</reference>
<dbReference type="InterPro" id="IPR023299">
    <property type="entry name" value="ATPase_P-typ_cyto_dom_N"/>
</dbReference>
<dbReference type="SUPFAM" id="SSF56784">
    <property type="entry name" value="HAD-like"/>
    <property type="match status" value="1"/>
</dbReference>
<evidence type="ECO:0000256" key="8">
    <source>
        <dbReference type="ARBA" id="ARBA00023136"/>
    </source>
</evidence>
<dbReference type="NCBIfam" id="TIGR01494">
    <property type="entry name" value="ATPase_P-type"/>
    <property type="match status" value="1"/>
</dbReference>
<comment type="subcellular location">
    <subcellularLocation>
        <location evidence="1">Cell membrane</location>
        <topology evidence="1">Multi-pass membrane protein</topology>
    </subcellularLocation>
</comment>
<gene>
    <name evidence="9" type="ORF">S06H3_16948</name>
</gene>
<dbReference type="GO" id="GO:0005524">
    <property type="term" value="F:ATP binding"/>
    <property type="evidence" value="ECO:0007669"/>
    <property type="project" value="UniProtKB-KW"/>
</dbReference>
<dbReference type="InterPro" id="IPR023214">
    <property type="entry name" value="HAD_sf"/>
</dbReference>
<dbReference type="InterPro" id="IPR050510">
    <property type="entry name" value="Cation_transp_ATPase_P-type"/>
</dbReference>
<keyword evidence="8" id="KW-0472">Membrane</keyword>
<organism evidence="9">
    <name type="scientific">marine sediment metagenome</name>
    <dbReference type="NCBI Taxonomy" id="412755"/>
    <lineage>
        <taxon>unclassified sequences</taxon>
        <taxon>metagenomes</taxon>
        <taxon>ecological metagenomes</taxon>
    </lineage>
</organism>
<dbReference type="GO" id="GO:1902600">
    <property type="term" value="P:proton transmembrane transport"/>
    <property type="evidence" value="ECO:0007669"/>
    <property type="project" value="TreeGrafter"/>
</dbReference>
<dbReference type="PRINTS" id="PR00120">
    <property type="entry name" value="HATPASE"/>
</dbReference>
<dbReference type="PANTHER" id="PTHR43294">
    <property type="entry name" value="SODIUM/POTASSIUM-TRANSPORTING ATPASE SUBUNIT ALPHA"/>
    <property type="match status" value="1"/>
</dbReference>
<comment type="caution">
    <text evidence="9">The sequence shown here is derived from an EMBL/GenBank/DDBJ whole genome shotgun (WGS) entry which is preliminary data.</text>
</comment>
<dbReference type="InterPro" id="IPR001757">
    <property type="entry name" value="P_typ_ATPase"/>
</dbReference>
<dbReference type="PRINTS" id="PR00119">
    <property type="entry name" value="CATATPASE"/>
</dbReference>
<dbReference type="Gene3D" id="3.40.1110.10">
    <property type="entry name" value="Calcium-transporting ATPase, cytoplasmic domain N"/>
    <property type="match status" value="1"/>
</dbReference>
<evidence type="ECO:0000256" key="4">
    <source>
        <dbReference type="ARBA" id="ARBA00022741"/>
    </source>
</evidence>
<evidence type="ECO:0000256" key="7">
    <source>
        <dbReference type="ARBA" id="ARBA00022989"/>
    </source>
</evidence>
<keyword evidence="5" id="KW-0067">ATP-binding</keyword>
<dbReference type="FunFam" id="3.40.50.1000:FF:000028">
    <property type="entry name" value="Calcium-transporting P-type ATPase, putative"/>
    <property type="match status" value="1"/>
</dbReference>
<evidence type="ECO:0000256" key="1">
    <source>
        <dbReference type="ARBA" id="ARBA00004651"/>
    </source>
</evidence>
<keyword evidence="4" id="KW-0547">Nucleotide-binding</keyword>
<keyword evidence="7" id="KW-1133">Transmembrane helix</keyword>
<dbReference type="GO" id="GO:0019829">
    <property type="term" value="F:ATPase-coupled monoatomic cation transmembrane transporter activity"/>
    <property type="evidence" value="ECO:0007669"/>
    <property type="project" value="TreeGrafter"/>
</dbReference>
<dbReference type="GO" id="GO:0016887">
    <property type="term" value="F:ATP hydrolysis activity"/>
    <property type="evidence" value="ECO:0007669"/>
    <property type="project" value="InterPro"/>
</dbReference>
<proteinExistence type="predicted"/>
<keyword evidence="2" id="KW-1003">Cell membrane</keyword>
<sequence>SFTLWEKGEKKITQEEKQEILAGIQGLAKKAMRVLGLAYKITPVSTDNLTEDLVNGLVLVGVVGMLDPPRPQVKEAIAKARKAGIRVIMKTGDHKDTAVAVAKEIGMIGEKTKSKCPEVLTEQELLKLSEEEFEEIIKHISIFARLTPGMKLRIVETLQKQGHIVAMTGDGVNDAPALKRADIGIAMGIIGTDVARESSAIVLADDNFSSIMNAIEEGRTVFTNTRQTSSFLITTNFAESISIITTMLLGLPLPLLPTQLTEKQKL</sequence>